<dbReference type="PRINTS" id="PR00125">
    <property type="entry name" value="ATPASEDELTA"/>
</dbReference>
<dbReference type="Proteomes" id="UP000295658">
    <property type="component" value="Unassembled WGS sequence"/>
</dbReference>
<dbReference type="GO" id="GO:0046933">
    <property type="term" value="F:proton-transporting ATP synthase activity, rotational mechanism"/>
    <property type="evidence" value="ECO:0007669"/>
    <property type="project" value="UniProtKB-UniRule"/>
</dbReference>
<evidence type="ECO:0000256" key="4">
    <source>
        <dbReference type="ARBA" id="ARBA00023065"/>
    </source>
</evidence>
<comment type="function">
    <text evidence="8">F(1)F(0) ATP synthase produces ATP from ADP in the presence of a proton or sodium gradient. F-type ATPases consist of two structural domains, F(1) containing the extramembraneous catalytic core and F(0) containing the membrane proton channel, linked together by a central stalk and a peripheral stalk. During catalysis, ATP synthesis in the catalytic domain of F(1) is coupled via a rotary mechanism of the central stalk subunits to proton translocation.</text>
</comment>
<protein>
    <recommendedName>
        <fullName evidence="8">ATP synthase subunit delta</fullName>
    </recommendedName>
    <alternativeName>
        <fullName evidence="8">ATP synthase F(1) sector subunit delta</fullName>
    </alternativeName>
    <alternativeName>
        <fullName evidence="8">F-type ATPase subunit delta</fullName>
        <shortName evidence="8">F-ATPase subunit delta</shortName>
    </alternativeName>
</protein>
<keyword evidence="7 8" id="KW-0066">ATP synthesis</keyword>
<feature type="coiled-coil region" evidence="9">
    <location>
        <begin position="10"/>
        <end position="37"/>
    </location>
</feature>
<keyword evidence="3 8" id="KW-0375">Hydrogen ion transport</keyword>
<comment type="similarity">
    <text evidence="8">Belongs to the ATPase delta chain family.</text>
</comment>
<sequence>MNKQIVAKRYASALFEIAKEQQLLDQLEAELRTIKQVFAENGEFLSLLDHPKLAVAKKKALLKEVFADVSVPLQNTLMLLLDRHRLDIVTELADEFVALANEARGVAEATVYSVRPLTEDEKQALSEVFAKKIGKATLRLENIIDPSLIGGVKLRIGNRIYDGSVSGKLERLQRQLTR</sequence>
<keyword evidence="9" id="KW-0175">Coiled coil</keyword>
<dbReference type="EMBL" id="SLUL01000002">
    <property type="protein sequence ID" value="TCL52736.1"/>
    <property type="molecule type" value="Genomic_DNA"/>
</dbReference>
<dbReference type="AlphaFoldDB" id="A0A4R1QH23"/>
<dbReference type="HAMAP" id="MF_01416">
    <property type="entry name" value="ATP_synth_delta_bact"/>
    <property type="match status" value="1"/>
</dbReference>
<evidence type="ECO:0000256" key="9">
    <source>
        <dbReference type="SAM" id="Coils"/>
    </source>
</evidence>
<keyword evidence="5 8" id="KW-0472">Membrane</keyword>
<evidence type="ECO:0000313" key="11">
    <source>
        <dbReference type="Proteomes" id="UP000295658"/>
    </source>
</evidence>
<evidence type="ECO:0000256" key="5">
    <source>
        <dbReference type="ARBA" id="ARBA00023136"/>
    </source>
</evidence>
<evidence type="ECO:0000256" key="8">
    <source>
        <dbReference type="HAMAP-Rule" id="MF_01416"/>
    </source>
</evidence>
<dbReference type="SUPFAM" id="SSF47928">
    <property type="entry name" value="N-terminal domain of the delta subunit of the F1F0-ATP synthase"/>
    <property type="match status" value="1"/>
</dbReference>
<dbReference type="PROSITE" id="PS00389">
    <property type="entry name" value="ATPASE_DELTA"/>
    <property type="match status" value="1"/>
</dbReference>
<dbReference type="InterPro" id="IPR026015">
    <property type="entry name" value="ATP_synth_OSCP/delta_N_sf"/>
</dbReference>
<organism evidence="10 11">
    <name type="scientific">Thermolongibacillus altinsuensis</name>
    <dbReference type="NCBI Taxonomy" id="575256"/>
    <lineage>
        <taxon>Bacteria</taxon>
        <taxon>Bacillati</taxon>
        <taxon>Bacillota</taxon>
        <taxon>Bacilli</taxon>
        <taxon>Bacillales</taxon>
        <taxon>Anoxybacillaceae</taxon>
        <taxon>Thermolongibacillus</taxon>
    </lineage>
</organism>
<dbReference type="GO" id="GO:0045259">
    <property type="term" value="C:proton-transporting ATP synthase complex"/>
    <property type="evidence" value="ECO:0007669"/>
    <property type="project" value="UniProtKB-KW"/>
</dbReference>
<evidence type="ECO:0000256" key="6">
    <source>
        <dbReference type="ARBA" id="ARBA00023196"/>
    </source>
</evidence>
<dbReference type="PANTHER" id="PTHR11910">
    <property type="entry name" value="ATP SYNTHASE DELTA CHAIN"/>
    <property type="match status" value="1"/>
</dbReference>
<dbReference type="NCBIfam" id="NF004403">
    <property type="entry name" value="PRK05758.2-4"/>
    <property type="match status" value="1"/>
</dbReference>
<keyword evidence="2 8" id="KW-0813">Transport</keyword>
<keyword evidence="11" id="KW-1185">Reference proteome</keyword>
<comment type="caution">
    <text evidence="10">The sequence shown here is derived from an EMBL/GenBank/DDBJ whole genome shotgun (WGS) entry which is preliminary data.</text>
</comment>
<gene>
    <name evidence="8" type="primary">atpH</name>
    <name evidence="10" type="ORF">EDD69_102142</name>
</gene>
<dbReference type="RefSeq" id="WP_132947342.1">
    <property type="nucleotide sequence ID" value="NZ_SLUL01000002.1"/>
</dbReference>
<dbReference type="NCBIfam" id="TIGR01145">
    <property type="entry name" value="ATP_synt_delta"/>
    <property type="match status" value="1"/>
</dbReference>
<evidence type="ECO:0000256" key="3">
    <source>
        <dbReference type="ARBA" id="ARBA00022781"/>
    </source>
</evidence>
<comment type="function">
    <text evidence="8">This protein is part of the stalk that links CF(0) to CF(1). It either transmits conformational changes from CF(0) to CF(1) or is implicated in proton conduction.</text>
</comment>
<proteinExistence type="inferred from homology"/>
<evidence type="ECO:0000313" key="10">
    <source>
        <dbReference type="EMBL" id="TCL52736.1"/>
    </source>
</evidence>
<reference evidence="10 11" key="1">
    <citation type="submission" date="2019-03" db="EMBL/GenBank/DDBJ databases">
        <title>Genomic Encyclopedia of Type Strains, Phase IV (KMG-IV): sequencing the most valuable type-strain genomes for metagenomic binning, comparative biology and taxonomic classification.</title>
        <authorList>
            <person name="Goeker M."/>
        </authorList>
    </citation>
    <scope>NUCLEOTIDE SEQUENCE [LARGE SCALE GENOMIC DNA]</scope>
    <source>
        <strain evidence="10 11">DSM 24979</strain>
    </source>
</reference>
<evidence type="ECO:0000256" key="2">
    <source>
        <dbReference type="ARBA" id="ARBA00022448"/>
    </source>
</evidence>
<name>A0A4R1QH23_9BACL</name>
<dbReference type="NCBIfam" id="NF004402">
    <property type="entry name" value="PRK05758.2-2"/>
    <property type="match status" value="1"/>
</dbReference>
<evidence type="ECO:0000256" key="7">
    <source>
        <dbReference type="ARBA" id="ARBA00023310"/>
    </source>
</evidence>
<dbReference type="Gene3D" id="1.10.520.20">
    <property type="entry name" value="N-terminal domain of the delta subunit of the F1F0-ATP synthase"/>
    <property type="match status" value="1"/>
</dbReference>
<dbReference type="GO" id="GO:0005886">
    <property type="term" value="C:plasma membrane"/>
    <property type="evidence" value="ECO:0007669"/>
    <property type="project" value="UniProtKB-SubCell"/>
</dbReference>
<dbReference type="InterPro" id="IPR020781">
    <property type="entry name" value="ATPase_OSCP/d_CS"/>
</dbReference>
<dbReference type="InterPro" id="IPR000711">
    <property type="entry name" value="ATPase_OSCP/dsu"/>
</dbReference>
<comment type="subcellular location">
    <subcellularLocation>
        <location evidence="8">Cell membrane</location>
        <topology evidence="8">Peripheral membrane protein</topology>
    </subcellularLocation>
    <subcellularLocation>
        <location evidence="1">Membrane</location>
    </subcellularLocation>
</comment>
<keyword evidence="8" id="KW-1003">Cell membrane</keyword>
<evidence type="ECO:0000256" key="1">
    <source>
        <dbReference type="ARBA" id="ARBA00004370"/>
    </source>
</evidence>
<dbReference type="Pfam" id="PF00213">
    <property type="entry name" value="OSCP"/>
    <property type="match status" value="1"/>
</dbReference>
<keyword evidence="4 8" id="KW-0406">Ion transport</keyword>
<dbReference type="OrthoDB" id="9802471at2"/>
<accession>A0A4R1QH23</accession>
<keyword evidence="6 8" id="KW-0139">CF(1)</keyword>